<evidence type="ECO:0000313" key="1">
    <source>
        <dbReference type="Proteomes" id="UP000025227"/>
    </source>
</evidence>
<sequence length="66" mass="7622">MKFSKAVELWIDRKFLSQIYVQAYLQQGNQSTIRVALSSDAMSSDVEKSCCSCYELRTTPFTKNFK</sequence>
<dbReference type="Proteomes" id="UP000025227">
    <property type="component" value="Unplaced"/>
</dbReference>
<dbReference type="WBParaSite" id="HCON_00043560-00001">
    <property type="protein sequence ID" value="HCON_00043560-00001"/>
    <property type="gene ID" value="HCON_00043560"/>
</dbReference>
<reference evidence="2" key="1">
    <citation type="submission" date="2020-12" db="UniProtKB">
        <authorList>
            <consortium name="WormBaseParasite"/>
        </authorList>
    </citation>
    <scope>IDENTIFICATION</scope>
    <source>
        <strain evidence="2">MHco3</strain>
    </source>
</reference>
<proteinExistence type="predicted"/>
<keyword evidence="1" id="KW-1185">Reference proteome</keyword>
<evidence type="ECO:0000313" key="2">
    <source>
        <dbReference type="WBParaSite" id="HCON_00043560-00001"/>
    </source>
</evidence>
<protein>
    <submittedName>
        <fullName evidence="2">Ovule protein</fullName>
    </submittedName>
</protein>
<dbReference type="AlphaFoldDB" id="A0A7I4Y3E0"/>
<name>A0A7I4Y3E0_HAECO</name>
<organism evidence="1 2">
    <name type="scientific">Haemonchus contortus</name>
    <name type="common">Barber pole worm</name>
    <dbReference type="NCBI Taxonomy" id="6289"/>
    <lineage>
        <taxon>Eukaryota</taxon>
        <taxon>Metazoa</taxon>
        <taxon>Ecdysozoa</taxon>
        <taxon>Nematoda</taxon>
        <taxon>Chromadorea</taxon>
        <taxon>Rhabditida</taxon>
        <taxon>Rhabditina</taxon>
        <taxon>Rhabditomorpha</taxon>
        <taxon>Strongyloidea</taxon>
        <taxon>Trichostrongylidae</taxon>
        <taxon>Haemonchus</taxon>
    </lineage>
</organism>
<accession>A0A7I4Y3E0</accession>